<dbReference type="STRING" id="437022.CC99x_01907"/>
<comment type="subcellular location">
    <subcellularLocation>
        <location evidence="1">Secreted</location>
    </subcellularLocation>
</comment>
<keyword evidence="2" id="KW-0732">Signal</keyword>
<dbReference type="PANTHER" id="PTHR34216">
    <property type="match status" value="1"/>
</dbReference>
<dbReference type="InterPro" id="IPR051398">
    <property type="entry name" value="Polysacch_Deacetylase"/>
</dbReference>
<dbReference type="RefSeq" id="WP_057625013.1">
    <property type="nucleotide sequence ID" value="NZ_LKHV02000001.1"/>
</dbReference>
<feature type="domain" description="NodB homology" evidence="3">
    <location>
        <begin position="80"/>
        <end position="329"/>
    </location>
</feature>
<evidence type="ECO:0000256" key="2">
    <source>
        <dbReference type="ARBA" id="ARBA00022729"/>
    </source>
</evidence>
<dbReference type="PROSITE" id="PS51677">
    <property type="entry name" value="NODB"/>
    <property type="match status" value="1"/>
</dbReference>
<reference evidence="4" key="1">
    <citation type="submission" date="2015-09" db="EMBL/GenBank/DDBJ databases">
        <title>Draft Genome Sequences of Two Novel Amoeba-resistant Intranuclear Bacteria, Candidatus Berkiella cookevillensis and Candidatus Berkiella aquae.</title>
        <authorList>
            <person name="Mehari Y.T."/>
            <person name="Arivett B.A."/>
            <person name="Farone A.L."/>
            <person name="Gunderson J.H."/>
            <person name="Farone M.B."/>
        </authorList>
    </citation>
    <scope>NUCLEOTIDE SEQUENCE [LARGE SCALE GENOMIC DNA]</scope>
    <source>
        <strain evidence="4">CC99</strain>
    </source>
</reference>
<accession>A0A0Q9YB91</accession>
<evidence type="ECO:0000259" key="3">
    <source>
        <dbReference type="PROSITE" id="PS51677"/>
    </source>
</evidence>
<name>A0A0Q9YB91_9GAMM</name>
<dbReference type="Pfam" id="PF01522">
    <property type="entry name" value="Polysacc_deac_1"/>
    <property type="match status" value="1"/>
</dbReference>
<organism evidence="4">
    <name type="scientific">Candidatus Berkiella cookevillensis</name>
    <dbReference type="NCBI Taxonomy" id="437022"/>
    <lineage>
        <taxon>Bacteria</taxon>
        <taxon>Pseudomonadati</taxon>
        <taxon>Pseudomonadota</taxon>
        <taxon>Gammaproteobacteria</taxon>
        <taxon>Candidatus Berkiellales</taxon>
        <taxon>Candidatus Berkiellaceae</taxon>
        <taxon>Candidatus Berkiella</taxon>
    </lineage>
</organism>
<evidence type="ECO:0000313" key="5">
    <source>
        <dbReference type="EMBL" id="MCS5709121.1"/>
    </source>
</evidence>
<dbReference type="GO" id="GO:0005975">
    <property type="term" value="P:carbohydrate metabolic process"/>
    <property type="evidence" value="ECO:0007669"/>
    <property type="project" value="InterPro"/>
</dbReference>
<evidence type="ECO:0000313" key="4">
    <source>
        <dbReference type="EMBL" id="KRG17951.1"/>
    </source>
</evidence>
<evidence type="ECO:0000256" key="1">
    <source>
        <dbReference type="ARBA" id="ARBA00004613"/>
    </source>
</evidence>
<dbReference type="SUPFAM" id="SSF88713">
    <property type="entry name" value="Glycoside hydrolase/deacetylase"/>
    <property type="match status" value="1"/>
</dbReference>
<dbReference type="InterPro" id="IPR011330">
    <property type="entry name" value="Glyco_hydro/deAcase_b/a-brl"/>
</dbReference>
<reference evidence="5" key="3">
    <citation type="submission" date="2021-06" db="EMBL/GenBank/DDBJ databases">
        <title>Genomic Description and Analysis of Intracellular Bacteria, Candidatus Berkiella cookevillensis and Candidatus Berkiella aquae.</title>
        <authorList>
            <person name="Kidane D.T."/>
            <person name="Mehari Y.T."/>
            <person name="Rice F.C."/>
            <person name="Arivett B.A."/>
            <person name="Farone A.L."/>
            <person name="Berk S.G."/>
            <person name="Farone M.B."/>
        </authorList>
    </citation>
    <scope>NUCLEOTIDE SEQUENCE</scope>
    <source>
        <strain evidence="5">CC99</strain>
    </source>
</reference>
<dbReference type="Proteomes" id="UP000051494">
    <property type="component" value="Unassembled WGS sequence"/>
</dbReference>
<dbReference type="InterPro" id="IPR002509">
    <property type="entry name" value="NODB_dom"/>
</dbReference>
<dbReference type="CDD" id="cd10918">
    <property type="entry name" value="CE4_NodB_like_5s_6s"/>
    <property type="match status" value="1"/>
</dbReference>
<proteinExistence type="predicted"/>
<comment type="caution">
    <text evidence="4">The sequence shown here is derived from an EMBL/GenBank/DDBJ whole genome shotgun (WGS) entry which is preliminary data.</text>
</comment>
<gene>
    <name evidence="5" type="ORF">CC99x_009410</name>
    <name evidence="4" type="ORF">CC99x_01907</name>
</gene>
<dbReference type="EMBL" id="LKHV01000010">
    <property type="protein sequence ID" value="KRG17951.1"/>
    <property type="molecule type" value="Genomic_DNA"/>
</dbReference>
<dbReference type="GO" id="GO:0005576">
    <property type="term" value="C:extracellular region"/>
    <property type="evidence" value="ECO:0007669"/>
    <property type="project" value="UniProtKB-SubCell"/>
</dbReference>
<dbReference type="AlphaFoldDB" id="A0A0Q9YB91"/>
<dbReference type="EMBL" id="LKHV02000001">
    <property type="protein sequence ID" value="MCS5709121.1"/>
    <property type="molecule type" value="Genomic_DNA"/>
</dbReference>
<protein>
    <submittedName>
        <fullName evidence="4 5">Polysaccharide deacetylase</fullName>
    </submittedName>
</protein>
<evidence type="ECO:0000313" key="6">
    <source>
        <dbReference type="Proteomes" id="UP000051494"/>
    </source>
</evidence>
<keyword evidence="6" id="KW-1185">Reference proteome</keyword>
<reference evidence="5" key="2">
    <citation type="journal article" date="2016" name="Genome Announc.">
        <title>Draft Genome Sequences of Two Novel Amoeba-Resistant Intranuclear Bacteria, 'Candidatus Berkiella cookevillensis' and 'Candidatus Berkiella aquae'.</title>
        <authorList>
            <person name="Mehari Y.T."/>
            <person name="Arivett B.A."/>
            <person name="Farone A.L."/>
            <person name="Gunderson J.H."/>
            <person name="Farone M.B."/>
        </authorList>
    </citation>
    <scope>NUCLEOTIDE SEQUENCE</scope>
    <source>
        <strain evidence="5">CC99</strain>
    </source>
</reference>
<dbReference type="PATRIC" id="fig|1590042.3.peg.1940"/>
<dbReference type="PANTHER" id="PTHR34216:SF3">
    <property type="entry name" value="POLY-BETA-1,6-N-ACETYL-D-GLUCOSAMINE N-DEACETYLASE"/>
    <property type="match status" value="1"/>
</dbReference>
<sequence length="329" mass="37973">MSSYSTVLRQSLGMISPGGRFGKLQILLYHRVLAELDPLRPWEIAAVQFDEQMRILSRYYNVLSLSEGLERLEKGSLPPQAVCITFDDGYEDNLSVALPILEKYKLSAVFFIATKFLRDGIMWNDAIIESVRNMKVHELDLRSIGLSQYSLFNEQQKVKAIYRLVNQLKYLPPQNRMLIVDKIVEESQCQLPHMMMTEESVVTLHRKGMEIGAHTVTHPILNSISPEAARNEIGQSKEVLEALIQERLKYFAYPNGCPTRDYSSIHCKMVKNIGFDAACSTWWGAATRMQDKFQLPRFTPWDKSAFKFMLRMTQYRMNRKTIPNKIHAL</sequence>
<dbReference type="GO" id="GO:0016810">
    <property type="term" value="F:hydrolase activity, acting on carbon-nitrogen (but not peptide) bonds"/>
    <property type="evidence" value="ECO:0007669"/>
    <property type="project" value="InterPro"/>
</dbReference>
<dbReference type="Gene3D" id="3.20.20.370">
    <property type="entry name" value="Glycoside hydrolase/deacetylase"/>
    <property type="match status" value="1"/>
</dbReference>